<evidence type="ECO:0000256" key="5">
    <source>
        <dbReference type="ARBA" id="ARBA00037345"/>
    </source>
</evidence>
<dbReference type="Proteomes" id="UP000231409">
    <property type="component" value="Unassembled WGS sequence"/>
</dbReference>
<dbReference type="PANTHER" id="PTHR46796">
    <property type="entry name" value="HTH-TYPE TRANSCRIPTIONAL ACTIVATOR RHAS-RELATED"/>
    <property type="match status" value="1"/>
</dbReference>
<evidence type="ECO:0000256" key="3">
    <source>
        <dbReference type="ARBA" id="ARBA00023159"/>
    </source>
</evidence>
<dbReference type="InterPro" id="IPR018060">
    <property type="entry name" value="HTH_AraC"/>
</dbReference>
<keyword evidence="4" id="KW-0804">Transcription</keyword>
<comment type="function">
    <text evidence="5">Regulatory protein of the TOL plasmid xyl operons. XylS activates the xylXYZLTEGFJQKIH operon required for the degradation of toluene, m-xylene and p-xylene.</text>
</comment>
<evidence type="ECO:0000256" key="4">
    <source>
        <dbReference type="ARBA" id="ARBA00023163"/>
    </source>
</evidence>
<dbReference type="SMART" id="SM00342">
    <property type="entry name" value="HTH_ARAC"/>
    <property type="match status" value="1"/>
</dbReference>
<feature type="domain" description="HTH araC/xylS-type" evidence="6">
    <location>
        <begin position="197"/>
        <end position="296"/>
    </location>
</feature>
<dbReference type="EMBL" id="NTFH01000001">
    <property type="protein sequence ID" value="PHQ17100.1"/>
    <property type="molecule type" value="Genomic_DNA"/>
</dbReference>
<dbReference type="InterPro" id="IPR050204">
    <property type="entry name" value="AraC_XylS_family_regulators"/>
</dbReference>
<keyword evidence="3" id="KW-0010">Activator</keyword>
<evidence type="ECO:0000313" key="8">
    <source>
        <dbReference type="Proteomes" id="UP000231409"/>
    </source>
</evidence>
<evidence type="ECO:0000259" key="6">
    <source>
        <dbReference type="PROSITE" id="PS01124"/>
    </source>
</evidence>
<comment type="caution">
    <text evidence="7">The sequence shown here is derived from an EMBL/GenBank/DDBJ whole genome shotgun (WGS) entry which is preliminary data.</text>
</comment>
<keyword evidence="1" id="KW-0805">Transcription regulation</keyword>
<dbReference type="PANTHER" id="PTHR46796:SF6">
    <property type="entry name" value="ARAC SUBFAMILY"/>
    <property type="match status" value="1"/>
</dbReference>
<dbReference type="InterPro" id="IPR009057">
    <property type="entry name" value="Homeodomain-like_sf"/>
</dbReference>
<sequence>MANSLLTPNDILSVIPGQITCEGTVENKLKQQLSIRNYRFDRTEVLIPEMRDYMLVRWESPPAKLGFRGSNGWLEQQACPDNVTILARGEPSRWYWSDDIQVSHVYVSESAITKIANEVFEKDIDSLNIDHSAVAHDAILAELMKSYERECLAGRLGGELYTGALEMQICIHLIRDYSNCKLREIPAERRMPILMRKKLEEFIVANLDQCISIDDLAEVAGFSNSYFIRMFRNDFGAPPHAYILERRLEMARSMLESSPDTPIKVVAMECGFSDQSHLTRLFKSKFHTTPYQYRKNRRITVHF</sequence>
<dbReference type="Pfam" id="PF12833">
    <property type="entry name" value="HTH_18"/>
    <property type="match status" value="1"/>
</dbReference>
<gene>
    <name evidence="7" type="ORF">CLH61_00640</name>
</gene>
<evidence type="ECO:0000313" key="7">
    <source>
        <dbReference type="EMBL" id="PHQ17100.1"/>
    </source>
</evidence>
<keyword evidence="2" id="KW-0238">DNA-binding</keyword>
<evidence type="ECO:0000256" key="1">
    <source>
        <dbReference type="ARBA" id="ARBA00023015"/>
    </source>
</evidence>
<reference evidence="7 8" key="1">
    <citation type="submission" date="2017-09" db="EMBL/GenBank/DDBJ databases">
        <title>The draft genome sequences of Marinobacter sp. PWS21.</title>
        <authorList>
            <person name="Cao J."/>
        </authorList>
    </citation>
    <scope>NUCLEOTIDE SEQUENCE [LARGE SCALE GENOMIC DNA]</scope>
    <source>
        <strain evidence="7 8">PWS21</strain>
    </source>
</reference>
<evidence type="ECO:0000256" key="2">
    <source>
        <dbReference type="ARBA" id="ARBA00023125"/>
    </source>
</evidence>
<dbReference type="SUPFAM" id="SSF46689">
    <property type="entry name" value="Homeodomain-like"/>
    <property type="match status" value="2"/>
</dbReference>
<dbReference type="AlphaFoldDB" id="A0A2G1URQ8"/>
<dbReference type="RefSeq" id="WP_099612779.1">
    <property type="nucleotide sequence ID" value="NZ_KZ319367.1"/>
</dbReference>
<keyword evidence="8" id="KW-1185">Reference proteome</keyword>
<dbReference type="GO" id="GO:0003700">
    <property type="term" value="F:DNA-binding transcription factor activity"/>
    <property type="evidence" value="ECO:0007669"/>
    <property type="project" value="InterPro"/>
</dbReference>
<organism evidence="7 8">
    <name type="scientific">Marinobacter profundi</name>
    <dbReference type="NCBI Taxonomy" id="2666256"/>
    <lineage>
        <taxon>Bacteria</taxon>
        <taxon>Pseudomonadati</taxon>
        <taxon>Pseudomonadota</taxon>
        <taxon>Gammaproteobacteria</taxon>
        <taxon>Pseudomonadales</taxon>
        <taxon>Marinobacteraceae</taxon>
        <taxon>Marinobacter</taxon>
    </lineage>
</organism>
<dbReference type="PROSITE" id="PS01124">
    <property type="entry name" value="HTH_ARAC_FAMILY_2"/>
    <property type="match status" value="1"/>
</dbReference>
<proteinExistence type="predicted"/>
<protein>
    <submittedName>
        <fullName evidence="7">Transcriptional regulator</fullName>
    </submittedName>
</protein>
<name>A0A2G1URQ8_9GAMM</name>
<accession>A0A2G1URQ8</accession>
<dbReference type="GO" id="GO:0043565">
    <property type="term" value="F:sequence-specific DNA binding"/>
    <property type="evidence" value="ECO:0007669"/>
    <property type="project" value="InterPro"/>
</dbReference>
<dbReference type="Gene3D" id="1.10.10.60">
    <property type="entry name" value="Homeodomain-like"/>
    <property type="match status" value="2"/>
</dbReference>